<protein>
    <submittedName>
        <fullName evidence="1">Uncharacterized protein</fullName>
    </submittedName>
</protein>
<evidence type="ECO:0000313" key="1">
    <source>
        <dbReference type="EMBL" id="ASM53685.1"/>
    </source>
</evidence>
<sequence>MGQSIGRIKHVLRRNEAALLTQGGFFVRCTNSQGQRYA</sequence>
<dbReference type="KEGG" id="png:PNIG_a1536"/>
<gene>
    <name evidence="1" type="ORF">PNIG_a1536</name>
</gene>
<name>A0AAC9UFU0_9GAMM</name>
<keyword evidence="2" id="KW-1185">Reference proteome</keyword>
<dbReference type="EMBL" id="CP011036">
    <property type="protein sequence ID" value="ASM53685.1"/>
    <property type="molecule type" value="Genomic_DNA"/>
</dbReference>
<dbReference type="Proteomes" id="UP000198329">
    <property type="component" value="Chromosome I"/>
</dbReference>
<proteinExistence type="predicted"/>
<reference evidence="1 2" key="1">
    <citation type="submission" date="2015-03" db="EMBL/GenBank/DDBJ databases">
        <authorList>
            <person name="Xie B.-B."/>
            <person name="Rong J.-C."/>
            <person name="Qin Q.-L."/>
            <person name="Zhang Y.-Z."/>
        </authorList>
    </citation>
    <scope>NUCLEOTIDE SEQUENCE [LARGE SCALE GENOMIC DNA]</scope>
    <source>
        <strain evidence="1 2">KMM 661</strain>
    </source>
</reference>
<accession>A0AAC9UFU0</accession>
<evidence type="ECO:0000313" key="2">
    <source>
        <dbReference type="Proteomes" id="UP000198329"/>
    </source>
</evidence>
<dbReference type="AlphaFoldDB" id="A0AAC9UFU0"/>
<organism evidence="1 2">
    <name type="scientific">Pseudoalteromonas nigrifaciens</name>
    <dbReference type="NCBI Taxonomy" id="28109"/>
    <lineage>
        <taxon>Bacteria</taxon>
        <taxon>Pseudomonadati</taxon>
        <taxon>Pseudomonadota</taxon>
        <taxon>Gammaproteobacteria</taxon>
        <taxon>Alteromonadales</taxon>
        <taxon>Pseudoalteromonadaceae</taxon>
        <taxon>Pseudoalteromonas</taxon>
    </lineage>
</organism>